<dbReference type="EMBL" id="ABWP01000050">
    <property type="protein sequence ID" value="EEA85147.1"/>
    <property type="molecule type" value="Genomic_DNA"/>
</dbReference>
<dbReference type="InterPro" id="IPR011856">
    <property type="entry name" value="tRNA_endonuc-like_dom_sf"/>
</dbReference>
<dbReference type="HOGENOM" id="CLU_115353_3_1_9"/>
<dbReference type="RefSeq" id="WP_006440106.1">
    <property type="nucleotide sequence ID" value="NZ_DS995356.1"/>
</dbReference>
<dbReference type="AlphaFoldDB" id="B6FZ84"/>
<sequence>MNNVEKGKIGEDIALEFLKKKGATIKERNFRGRFGEIDIIAFFNTTEIVFIEVKSRSSCRYGFPAEAVGKSKQNKIRKTAEEYIMKNNLHRVSIRFDVVEIYMNDKKIRHIVNAF</sequence>
<evidence type="ECO:0000256" key="1">
    <source>
        <dbReference type="ARBA" id="ARBA00006738"/>
    </source>
</evidence>
<dbReference type="SUPFAM" id="SSF52980">
    <property type="entry name" value="Restriction endonuclease-like"/>
    <property type="match status" value="1"/>
</dbReference>
<protein>
    <recommendedName>
        <fullName evidence="2">UPF0102 protein CLOHIR_01188</fullName>
    </recommendedName>
</protein>
<dbReference type="Proteomes" id="UP000003178">
    <property type="component" value="Unassembled WGS sequence"/>
</dbReference>
<name>B6FZ84_PEPHT</name>
<dbReference type="NCBIfam" id="TIGR00252">
    <property type="entry name" value="YraN family protein"/>
    <property type="match status" value="1"/>
</dbReference>
<reference evidence="3 4" key="2">
    <citation type="submission" date="2008-10" db="EMBL/GenBank/DDBJ databases">
        <title>Draft genome sequence of Clostridium hiranonis (DSM 13275).</title>
        <authorList>
            <person name="Sudarsanam P."/>
            <person name="Ley R."/>
            <person name="Guruge J."/>
            <person name="Turnbaugh P.J."/>
            <person name="Mahowald M."/>
            <person name="Liep D."/>
            <person name="Gordon J."/>
        </authorList>
    </citation>
    <scope>NUCLEOTIDE SEQUENCE [LARGE SCALE GENOMIC DNA]</scope>
    <source>
        <strain evidence="3 4">DSM 13275</strain>
    </source>
</reference>
<keyword evidence="4" id="KW-1185">Reference proteome</keyword>
<organism evidence="3 4">
    <name type="scientific">Peptacetobacter hiranonis (strain DSM 13275 / JCM 10541 / KCTC 15199 / TO-931)</name>
    <name type="common">Clostridium hiranonis</name>
    <dbReference type="NCBI Taxonomy" id="500633"/>
    <lineage>
        <taxon>Bacteria</taxon>
        <taxon>Bacillati</taxon>
        <taxon>Bacillota</taxon>
        <taxon>Clostridia</taxon>
        <taxon>Peptostreptococcales</taxon>
        <taxon>Peptostreptococcaceae</taxon>
        <taxon>Peptacetobacter</taxon>
    </lineage>
</organism>
<dbReference type="Pfam" id="PF02021">
    <property type="entry name" value="UPF0102"/>
    <property type="match status" value="1"/>
</dbReference>
<evidence type="ECO:0000313" key="3">
    <source>
        <dbReference type="EMBL" id="EEA85147.1"/>
    </source>
</evidence>
<dbReference type="STRING" id="500633.CLOHIR_01188"/>
<reference evidence="3 4" key="1">
    <citation type="submission" date="2008-09" db="EMBL/GenBank/DDBJ databases">
        <authorList>
            <person name="Fulton L."/>
            <person name="Clifton S."/>
            <person name="Fulton B."/>
            <person name="Xu J."/>
            <person name="Minx P."/>
            <person name="Pepin K.H."/>
            <person name="Johnson M."/>
            <person name="Thiruvilangam P."/>
            <person name="Bhonagiri V."/>
            <person name="Nash W.E."/>
            <person name="Mardis E.R."/>
            <person name="Wilson R.K."/>
        </authorList>
    </citation>
    <scope>NUCLEOTIDE SEQUENCE [LARGE SCALE GENOMIC DNA]</scope>
    <source>
        <strain evidence="3 4">DSM 13275</strain>
    </source>
</reference>
<dbReference type="NCBIfam" id="NF009150">
    <property type="entry name" value="PRK12497.1-3"/>
    <property type="match status" value="1"/>
</dbReference>
<comment type="caution">
    <text evidence="3">The sequence shown here is derived from an EMBL/GenBank/DDBJ whole genome shotgun (WGS) entry which is preliminary data.</text>
</comment>
<dbReference type="OrthoDB" id="9802516at2"/>
<gene>
    <name evidence="3" type="ORF">CLOHIR_01188</name>
</gene>
<dbReference type="InterPro" id="IPR011335">
    <property type="entry name" value="Restrct_endonuc-II-like"/>
</dbReference>
<dbReference type="GO" id="GO:0003676">
    <property type="term" value="F:nucleic acid binding"/>
    <property type="evidence" value="ECO:0007669"/>
    <property type="project" value="InterPro"/>
</dbReference>
<evidence type="ECO:0000256" key="2">
    <source>
        <dbReference type="HAMAP-Rule" id="MF_00048"/>
    </source>
</evidence>
<dbReference type="Gene3D" id="3.40.1350.10">
    <property type="match status" value="1"/>
</dbReference>
<comment type="similarity">
    <text evidence="1 2">Belongs to the UPF0102 family.</text>
</comment>
<dbReference type="HAMAP" id="MF_00048">
    <property type="entry name" value="UPF0102"/>
    <property type="match status" value="1"/>
</dbReference>
<dbReference type="eggNOG" id="COG0792">
    <property type="taxonomic scope" value="Bacteria"/>
</dbReference>
<proteinExistence type="inferred from homology"/>
<dbReference type="PANTHER" id="PTHR34039:SF1">
    <property type="entry name" value="UPF0102 PROTEIN YRAN"/>
    <property type="match status" value="1"/>
</dbReference>
<accession>B6FZ84</accession>
<dbReference type="CDD" id="cd20736">
    <property type="entry name" value="PoNe_Nuclease"/>
    <property type="match status" value="1"/>
</dbReference>
<evidence type="ECO:0000313" key="4">
    <source>
        <dbReference type="Proteomes" id="UP000003178"/>
    </source>
</evidence>
<dbReference type="InterPro" id="IPR003509">
    <property type="entry name" value="UPF0102_YraN-like"/>
</dbReference>
<dbReference type="NCBIfam" id="NF009154">
    <property type="entry name" value="PRK12497.3-3"/>
    <property type="match status" value="1"/>
</dbReference>
<dbReference type="PANTHER" id="PTHR34039">
    <property type="entry name" value="UPF0102 PROTEIN YRAN"/>
    <property type="match status" value="1"/>
</dbReference>